<evidence type="ECO:0000256" key="6">
    <source>
        <dbReference type="ARBA" id="ARBA00023015"/>
    </source>
</evidence>
<feature type="domain" description="BED-type" evidence="12">
    <location>
        <begin position="85"/>
        <end position="138"/>
    </location>
</feature>
<dbReference type="GO" id="GO:0009791">
    <property type="term" value="P:post-embryonic development"/>
    <property type="evidence" value="ECO:0007669"/>
    <property type="project" value="UniProtKB-ARBA"/>
</dbReference>
<name>A0A2Z6RWQ0_9GLOM</name>
<dbReference type="InterPro" id="IPR012337">
    <property type="entry name" value="RNaseH-like_sf"/>
</dbReference>
<keyword evidence="3" id="KW-0479">Metal-binding</keyword>
<dbReference type="GO" id="GO:0008270">
    <property type="term" value="F:zinc ion binding"/>
    <property type="evidence" value="ECO:0007669"/>
    <property type="project" value="UniProtKB-KW"/>
</dbReference>
<proteinExistence type="predicted"/>
<dbReference type="SUPFAM" id="SSF140996">
    <property type="entry name" value="Hermes dimerisation domain"/>
    <property type="match status" value="1"/>
</dbReference>
<keyword evidence="14" id="KW-1185">Reference proteome</keyword>
<dbReference type="SUPFAM" id="SSF53098">
    <property type="entry name" value="Ribonuclease H-like"/>
    <property type="match status" value="1"/>
</dbReference>
<protein>
    <recommendedName>
        <fullName evidence="12">BED-type domain-containing protein</fullName>
    </recommendedName>
</protein>
<comment type="caution">
    <text evidence="13">The sequence shown here is derived from an EMBL/GenBank/DDBJ whole genome shotgun (WGS) entry which is preliminary data.</text>
</comment>
<evidence type="ECO:0000256" key="1">
    <source>
        <dbReference type="ARBA" id="ARBA00004123"/>
    </source>
</evidence>
<evidence type="ECO:0000256" key="2">
    <source>
        <dbReference type="ARBA" id="ARBA00011738"/>
    </source>
</evidence>
<dbReference type="PANTHER" id="PTHR46481">
    <property type="entry name" value="ZINC FINGER BED DOMAIN-CONTAINING PROTEIN 4"/>
    <property type="match status" value="1"/>
</dbReference>
<dbReference type="SUPFAM" id="SSF57667">
    <property type="entry name" value="beta-beta-alpha zinc fingers"/>
    <property type="match status" value="1"/>
</dbReference>
<evidence type="ECO:0000256" key="10">
    <source>
        <dbReference type="PROSITE-ProRule" id="PRU00027"/>
    </source>
</evidence>
<dbReference type="PANTHER" id="PTHR46481:SF10">
    <property type="entry name" value="ZINC FINGER BED DOMAIN-CONTAINING PROTEIN 39"/>
    <property type="match status" value="1"/>
</dbReference>
<dbReference type="GO" id="GO:0003677">
    <property type="term" value="F:DNA binding"/>
    <property type="evidence" value="ECO:0007669"/>
    <property type="project" value="UniProtKB-KW"/>
</dbReference>
<evidence type="ECO:0000256" key="11">
    <source>
        <dbReference type="SAM" id="MobiDB-lite"/>
    </source>
</evidence>
<feature type="compositionally biased region" description="Low complexity" evidence="11">
    <location>
        <begin position="48"/>
        <end position="59"/>
    </location>
</feature>
<keyword evidence="9" id="KW-0539">Nucleus</keyword>
<evidence type="ECO:0000313" key="13">
    <source>
        <dbReference type="EMBL" id="GBC01420.1"/>
    </source>
</evidence>
<sequence length="679" mass="78596">MSDYEFYYDEYQESEYNEEENETTDNERNVQEFSQEPFQESPREESPQEPFQESPQEPFQEPPQEPFQEPPQEHSQEEDNLKKAKTYSDTWQYFNTRDPQHPTKVVCKKCNHTYSKSTGISTLKEHLKKVHGIVIDKIKKTQTKLNFPRVDPWPKEDMLVRDQALVEWITVDLQPFSVVTNDQFINLINTLDPRYRIPGKTNIKEKVVNHFDNMRKNIKLDIDKIPGKVSLTSDMWTSTLNNNSFLGLTIHFIDQEWKMQHFLLDIISFNERHNTINITNEIISTLAEFKIKEKVLALTTDNATTMLAVGRSIAEKLDDDVMNSTFGHYRCTAHILNLAAQQGLELIDNAVVKVRQLMIKIKNSVIISDELRKLCKCAKINYLKPELDIRTRWNSTFNMLKKMEKMWNGVRMLAVRNQEVQMLMPTEADWKIIRETMIILEPLERATVYLSAAQYPTIADIRFVFLGILEHLESIIGDDDFEQKELASSVNQKIGEYWNIINQQTLVSTVLDPRYKLSLFEVGASAAEAVSAVTSLLANYHHVTIPENRDVDESETPHQYFQRLKKRRLNYNETSRRSSIASSVSSVSNVSDELDRYLALQVDENVKPLLWWKAHEHEFPALAKISRDYLSIQATSVACEQAFSVAGNTITKTRNRLNPETARATLCAKSWIENGVGML</sequence>
<dbReference type="GO" id="GO:0005634">
    <property type="term" value="C:nucleus"/>
    <property type="evidence" value="ECO:0007669"/>
    <property type="project" value="UniProtKB-SubCell"/>
</dbReference>
<keyword evidence="4 10" id="KW-0863">Zinc-finger</keyword>
<evidence type="ECO:0000256" key="8">
    <source>
        <dbReference type="ARBA" id="ARBA00023163"/>
    </source>
</evidence>
<feature type="compositionally biased region" description="Basic and acidic residues" evidence="11">
    <location>
        <begin position="71"/>
        <end position="81"/>
    </location>
</feature>
<dbReference type="GO" id="GO:0046983">
    <property type="term" value="F:protein dimerization activity"/>
    <property type="evidence" value="ECO:0007669"/>
    <property type="project" value="InterPro"/>
</dbReference>
<dbReference type="InterPro" id="IPR008906">
    <property type="entry name" value="HATC_C_dom"/>
</dbReference>
<feature type="region of interest" description="Disordered" evidence="11">
    <location>
        <begin position="1"/>
        <end position="81"/>
    </location>
</feature>
<reference evidence="13 14" key="1">
    <citation type="submission" date="2017-11" db="EMBL/GenBank/DDBJ databases">
        <title>The genome of Rhizophagus clarus HR1 reveals common genetic basis of auxotrophy among arbuscular mycorrhizal fungi.</title>
        <authorList>
            <person name="Kobayashi Y."/>
        </authorList>
    </citation>
    <scope>NUCLEOTIDE SEQUENCE [LARGE SCALE GENOMIC DNA]</scope>
    <source>
        <strain evidence="13 14">HR1</strain>
    </source>
</reference>
<evidence type="ECO:0000256" key="7">
    <source>
        <dbReference type="ARBA" id="ARBA00023125"/>
    </source>
</evidence>
<dbReference type="InterPro" id="IPR003656">
    <property type="entry name" value="Znf_BED"/>
</dbReference>
<dbReference type="InterPro" id="IPR025525">
    <property type="entry name" value="hAT-like_transposase_RNase-H"/>
</dbReference>
<evidence type="ECO:0000256" key="3">
    <source>
        <dbReference type="ARBA" id="ARBA00022723"/>
    </source>
</evidence>
<keyword evidence="5" id="KW-0862">Zinc</keyword>
<evidence type="ECO:0000313" key="14">
    <source>
        <dbReference type="Proteomes" id="UP000247702"/>
    </source>
</evidence>
<dbReference type="EMBL" id="BEXD01003546">
    <property type="protein sequence ID" value="GBC01420.1"/>
    <property type="molecule type" value="Genomic_DNA"/>
</dbReference>
<keyword evidence="6" id="KW-0805">Transcription regulation</keyword>
<feature type="compositionally biased region" description="Pro residues" evidence="11">
    <location>
        <begin position="60"/>
        <end position="69"/>
    </location>
</feature>
<dbReference type="Pfam" id="PF05699">
    <property type="entry name" value="Dimer_Tnp_hAT"/>
    <property type="match status" value="1"/>
</dbReference>
<organism evidence="13 14">
    <name type="scientific">Rhizophagus clarus</name>
    <dbReference type="NCBI Taxonomy" id="94130"/>
    <lineage>
        <taxon>Eukaryota</taxon>
        <taxon>Fungi</taxon>
        <taxon>Fungi incertae sedis</taxon>
        <taxon>Mucoromycota</taxon>
        <taxon>Glomeromycotina</taxon>
        <taxon>Glomeromycetes</taxon>
        <taxon>Glomerales</taxon>
        <taxon>Glomeraceae</taxon>
        <taxon>Rhizophagus</taxon>
    </lineage>
</organism>
<dbReference type="AlphaFoldDB" id="A0A2Z6RWQ0"/>
<dbReference type="Pfam" id="PF02892">
    <property type="entry name" value="zf-BED"/>
    <property type="match status" value="1"/>
</dbReference>
<evidence type="ECO:0000256" key="5">
    <source>
        <dbReference type="ARBA" id="ARBA00022833"/>
    </source>
</evidence>
<dbReference type="SMART" id="SM00614">
    <property type="entry name" value="ZnF_BED"/>
    <property type="match status" value="1"/>
</dbReference>
<dbReference type="Pfam" id="PF14372">
    <property type="entry name" value="hAT-like_RNase-H"/>
    <property type="match status" value="1"/>
</dbReference>
<keyword evidence="8" id="KW-0804">Transcription</keyword>
<dbReference type="Proteomes" id="UP000247702">
    <property type="component" value="Unassembled WGS sequence"/>
</dbReference>
<comment type="subcellular location">
    <subcellularLocation>
        <location evidence="1">Nucleus</location>
    </subcellularLocation>
</comment>
<accession>A0A2Z6RWQ0</accession>
<evidence type="ECO:0000256" key="9">
    <source>
        <dbReference type="ARBA" id="ARBA00023242"/>
    </source>
</evidence>
<dbReference type="PROSITE" id="PS50808">
    <property type="entry name" value="ZF_BED"/>
    <property type="match status" value="1"/>
</dbReference>
<dbReference type="InterPro" id="IPR052035">
    <property type="entry name" value="ZnF_BED_domain_contain"/>
</dbReference>
<evidence type="ECO:0000259" key="12">
    <source>
        <dbReference type="PROSITE" id="PS50808"/>
    </source>
</evidence>
<dbReference type="InterPro" id="IPR036236">
    <property type="entry name" value="Znf_C2H2_sf"/>
</dbReference>
<evidence type="ECO:0000256" key="4">
    <source>
        <dbReference type="ARBA" id="ARBA00022771"/>
    </source>
</evidence>
<gene>
    <name evidence="13" type="ORF">RclHR1_04190004</name>
</gene>
<comment type="subunit">
    <text evidence="2">Homodimer.</text>
</comment>
<feature type="compositionally biased region" description="Acidic residues" evidence="11">
    <location>
        <begin position="1"/>
        <end position="24"/>
    </location>
</feature>
<keyword evidence="7" id="KW-0238">DNA-binding</keyword>